<dbReference type="InterPro" id="IPR004089">
    <property type="entry name" value="MCPsignal_dom"/>
</dbReference>
<comment type="subcellular location">
    <subcellularLocation>
        <location evidence="1">Cell membrane</location>
        <topology evidence="1">Multi-pass membrane protein</topology>
    </subcellularLocation>
</comment>
<keyword evidence="2" id="KW-1003">Cell membrane</keyword>
<dbReference type="EMBL" id="CAJVAS010000003">
    <property type="protein sequence ID" value="CAG7608982.1"/>
    <property type="molecule type" value="Genomic_DNA"/>
</dbReference>
<comment type="similarity">
    <text evidence="8">Belongs to the methyl-accepting chemotaxis (MCP) protein family.</text>
</comment>
<sequence>MKFSFSSLRLKKLSIRVKLSALLLVLSMLPLLTSTGFLTSFFDKVVKTQNEQFQQQIAELNIDRIQDWLELKISAVEEIIKQHPEFKTGDSQKILPVLRVMDEADSQIDGYMVVNPKGDGTDLNNVTINVADREYFKKAVELKKPIISDMLISKKTGKYVLPIAVPILDDSGNVSAMIAITVSPETITELTGAIKIKKTGSGFIVSGSGEYYTNPDTSKIGKKAADFETSESAQASLQQMLTQNQGTSLYINSEGKQVLSYFAMIPNTSWKLVVTTPTNEIYEEVMDARQMSMVFALIAAVLVILIAIIATGYIIRPILRISRVMTLVANGDLNQRVDVNSEDELGQMNASINATVDALGQMVRKINVTIQQVASATEELLESTEQSSQASAQIASSINEVASGTDNQLQGAEQSARAMEEMAAGVQRIAESSGIVADQTQDVNNQLESGYSEIEIAISQMNIIVNAANQAADVIQQLNSHSAEIGHIVSVITEISNQTSLLSLNASIEAARAGEQGRGFAVVANEVKKLAEETKSSVTDISDLIGQIQASSSNAVESMQHNVTEINDGIQKMQHIGEAFGKIRNSVRHVSEQIQEVSATTEEMSAGTEQITASLEDMVGIAKESANNSQMVASSTEEQTAIMETINRSAQNLNTMMHELKDLVKVFRT</sequence>
<gene>
    <name evidence="13" type="primary">mcpA</name>
    <name evidence="13" type="ORF">PAESOLCIP111_01119</name>
</gene>
<evidence type="ECO:0000256" key="10">
    <source>
        <dbReference type="SAM" id="Phobius"/>
    </source>
</evidence>
<evidence type="ECO:0000256" key="4">
    <source>
        <dbReference type="ARBA" id="ARBA00022692"/>
    </source>
</evidence>
<evidence type="ECO:0000313" key="14">
    <source>
        <dbReference type="Proteomes" id="UP000693672"/>
    </source>
</evidence>
<protein>
    <submittedName>
        <fullName evidence="13">Methyl-accepting chemotaxis protein McpA</fullName>
    </submittedName>
</protein>
<evidence type="ECO:0000256" key="7">
    <source>
        <dbReference type="ARBA" id="ARBA00023224"/>
    </source>
</evidence>
<keyword evidence="7 9" id="KW-0807">Transducer</keyword>
<evidence type="ECO:0000259" key="11">
    <source>
        <dbReference type="PROSITE" id="PS50111"/>
    </source>
</evidence>
<name>A0A916JXR2_9BACL</name>
<feature type="transmembrane region" description="Helical" evidence="10">
    <location>
        <begin position="293"/>
        <end position="315"/>
    </location>
</feature>
<dbReference type="InterPro" id="IPR003660">
    <property type="entry name" value="HAMP_dom"/>
</dbReference>
<organism evidence="13 14">
    <name type="scientific">Paenibacillus solanacearum</name>
    <dbReference type="NCBI Taxonomy" id="2048548"/>
    <lineage>
        <taxon>Bacteria</taxon>
        <taxon>Bacillati</taxon>
        <taxon>Bacillota</taxon>
        <taxon>Bacilli</taxon>
        <taxon>Bacillales</taxon>
        <taxon>Paenibacillaceae</taxon>
        <taxon>Paenibacillus</taxon>
    </lineage>
</organism>
<dbReference type="GO" id="GO:0006935">
    <property type="term" value="P:chemotaxis"/>
    <property type="evidence" value="ECO:0007669"/>
    <property type="project" value="UniProtKB-KW"/>
</dbReference>
<keyword evidence="3" id="KW-0145">Chemotaxis</keyword>
<keyword evidence="4 10" id="KW-0812">Transmembrane</keyword>
<comment type="caution">
    <text evidence="13">The sequence shown here is derived from an EMBL/GenBank/DDBJ whole genome shotgun (WGS) entry which is preliminary data.</text>
</comment>
<dbReference type="GO" id="GO:0005886">
    <property type="term" value="C:plasma membrane"/>
    <property type="evidence" value="ECO:0007669"/>
    <property type="project" value="UniProtKB-SubCell"/>
</dbReference>
<evidence type="ECO:0000313" key="13">
    <source>
        <dbReference type="EMBL" id="CAG7608982.1"/>
    </source>
</evidence>
<dbReference type="PROSITE" id="PS50885">
    <property type="entry name" value="HAMP"/>
    <property type="match status" value="1"/>
</dbReference>
<keyword evidence="6 10" id="KW-0472">Membrane</keyword>
<dbReference type="Proteomes" id="UP000693672">
    <property type="component" value="Unassembled WGS sequence"/>
</dbReference>
<reference evidence="13" key="1">
    <citation type="submission" date="2021-06" db="EMBL/GenBank/DDBJ databases">
        <authorList>
            <person name="Criscuolo A."/>
        </authorList>
    </citation>
    <scope>NUCLEOTIDE SEQUENCE</scope>
    <source>
        <strain evidence="13">CIP111600</strain>
    </source>
</reference>
<dbReference type="CDD" id="cd11386">
    <property type="entry name" value="MCP_signal"/>
    <property type="match status" value="1"/>
</dbReference>
<evidence type="ECO:0000256" key="2">
    <source>
        <dbReference type="ARBA" id="ARBA00022475"/>
    </source>
</evidence>
<evidence type="ECO:0000256" key="6">
    <source>
        <dbReference type="ARBA" id="ARBA00023136"/>
    </source>
</evidence>
<proteinExistence type="inferred from homology"/>
<dbReference type="Pfam" id="PF02743">
    <property type="entry name" value="dCache_1"/>
    <property type="match status" value="1"/>
</dbReference>
<dbReference type="SMART" id="SM00283">
    <property type="entry name" value="MA"/>
    <property type="match status" value="1"/>
</dbReference>
<dbReference type="Pfam" id="PF00015">
    <property type="entry name" value="MCPsignal"/>
    <property type="match status" value="1"/>
</dbReference>
<dbReference type="PANTHER" id="PTHR32089:SF112">
    <property type="entry name" value="LYSOZYME-LIKE PROTEIN-RELATED"/>
    <property type="match status" value="1"/>
</dbReference>
<evidence type="ECO:0000256" key="8">
    <source>
        <dbReference type="ARBA" id="ARBA00029447"/>
    </source>
</evidence>
<evidence type="ECO:0000259" key="12">
    <source>
        <dbReference type="PROSITE" id="PS50885"/>
    </source>
</evidence>
<keyword evidence="14" id="KW-1185">Reference proteome</keyword>
<dbReference type="CDD" id="cd12914">
    <property type="entry name" value="PDC1_DGC_like"/>
    <property type="match status" value="1"/>
</dbReference>
<feature type="domain" description="Methyl-accepting transducer" evidence="11">
    <location>
        <begin position="383"/>
        <end position="619"/>
    </location>
</feature>
<feature type="domain" description="HAMP" evidence="12">
    <location>
        <begin position="312"/>
        <end position="364"/>
    </location>
</feature>
<keyword evidence="5 10" id="KW-1133">Transmembrane helix</keyword>
<evidence type="ECO:0000256" key="5">
    <source>
        <dbReference type="ARBA" id="ARBA00022989"/>
    </source>
</evidence>
<dbReference type="PANTHER" id="PTHR32089">
    <property type="entry name" value="METHYL-ACCEPTING CHEMOTAXIS PROTEIN MCPB"/>
    <property type="match status" value="1"/>
</dbReference>
<evidence type="ECO:0000256" key="9">
    <source>
        <dbReference type="PROSITE-ProRule" id="PRU00284"/>
    </source>
</evidence>
<evidence type="ECO:0000256" key="1">
    <source>
        <dbReference type="ARBA" id="ARBA00004651"/>
    </source>
</evidence>
<dbReference type="InterPro" id="IPR033479">
    <property type="entry name" value="dCache_1"/>
</dbReference>
<evidence type="ECO:0000256" key="3">
    <source>
        <dbReference type="ARBA" id="ARBA00022500"/>
    </source>
</evidence>
<dbReference type="AlphaFoldDB" id="A0A916JXR2"/>
<dbReference type="Pfam" id="PF00672">
    <property type="entry name" value="HAMP"/>
    <property type="match status" value="1"/>
</dbReference>
<dbReference type="SMART" id="SM00304">
    <property type="entry name" value="HAMP"/>
    <property type="match status" value="1"/>
</dbReference>
<dbReference type="CDD" id="cd06225">
    <property type="entry name" value="HAMP"/>
    <property type="match status" value="1"/>
</dbReference>
<accession>A0A916JXR2</accession>
<dbReference type="RefSeq" id="WP_218090934.1">
    <property type="nucleotide sequence ID" value="NZ_CAJVAS010000003.1"/>
</dbReference>
<dbReference type="CDD" id="cd12912">
    <property type="entry name" value="PDC2_MCP_like"/>
    <property type="match status" value="1"/>
</dbReference>
<dbReference type="GO" id="GO:0007165">
    <property type="term" value="P:signal transduction"/>
    <property type="evidence" value="ECO:0007669"/>
    <property type="project" value="UniProtKB-KW"/>
</dbReference>
<dbReference type="PROSITE" id="PS50111">
    <property type="entry name" value="CHEMOTAXIS_TRANSDUC_2"/>
    <property type="match status" value="1"/>
</dbReference>